<dbReference type="OrthoDB" id="2129491at2759"/>
<gene>
    <name evidence="8" type="ORF">K469DRAFT_751969</name>
</gene>
<evidence type="ECO:0000313" key="9">
    <source>
        <dbReference type="Proteomes" id="UP000800200"/>
    </source>
</evidence>
<dbReference type="Gene3D" id="3.40.50.720">
    <property type="entry name" value="NAD(P)-binding Rossmann-like Domain"/>
    <property type="match status" value="1"/>
</dbReference>
<evidence type="ECO:0000313" key="8">
    <source>
        <dbReference type="EMBL" id="KAF2182838.1"/>
    </source>
</evidence>
<dbReference type="PANTHER" id="PTHR22604">
    <property type="entry name" value="OXIDOREDUCTASES"/>
    <property type="match status" value="1"/>
</dbReference>
<evidence type="ECO:0000256" key="5">
    <source>
        <dbReference type="ARBA" id="ARBA00049233"/>
    </source>
</evidence>
<protein>
    <recommendedName>
        <fullName evidence="3">D-xylose 1-dehydrogenase (NADP(+), D-xylono-1,5-lactone-forming)</fullName>
        <ecNumber evidence="3">1.1.1.179</ecNumber>
    </recommendedName>
    <alternativeName>
        <fullName evidence="4">D-xylose-NADP dehydrogenase</fullName>
    </alternativeName>
</protein>
<evidence type="ECO:0000256" key="1">
    <source>
        <dbReference type="ARBA" id="ARBA00010928"/>
    </source>
</evidence>
<dbReference type="GO" id="GO:0000166">
    <property type="term" value="F:nucleotide binding"/>
    <property type="evidence" value="ECO:0007669"/>
    <property type="project" value="InterPro"/>
</dbReference>
<dbReference type="PANTHER" id="PTHR22604:SF115">
    <property type="entry name" value="DIHYDRODIOL DEHYDROGENASE, PUTATIVE (AFU_ORTHOLOGUE AFUA_1G07520)-RELATED"/>
    <property type="match status" value="1"/>
</dbReference>
<dbReference type="GO" id="GO:0047837">
    <property type="term" value="F:D-xylose 1-dehydrogenase (NADP+) activity"/>
    <property type="evidence" value="ECO:0007669"/>
    <property type="project" value="UniProtKB-EC"/>
</dbReference>
<comment type="catalytic activity">
    <reaction evidence="5">
        <text>D-xylose + NADP(+) = D-xylono-1,5-lactone + NADPH + H(+)</text>
        <dbReference type="Rhea" id="RHEA:22000"/>
        <dbReference type="ChEBI" id="CHEBI:15378"/>
        <dbReference type="ChEBI" id="CHEBI:15867"/>
        <dbReference type="ChEBI" id="CHEBI:53455"/>
        <dbReference type="ChEBI" id="CHEBI:57783"/>
        <dbReference type="ChEBI" id="CHEBI:58349"/>
        <dbReference type="EC" id="1.1.1.179"/>
    </reaction>
</comment>
<dbReference type="Proteomes" id="UP000800200">
    <property type="component" value="Unassembled WGS sequence"/>
</dbReference>
<dbReference type="SUPFAM" id="SSF51735">
    <property type="entry name" value="NAD(P)-binding Rossmann-fold domains"/>
    <property type="match status" value="1"/>
</dbReference>
<feature type="domain" description="Gfo/Idh/MocA-like oxidoreductase N-terminal" evidence="6">
    <location>
        <begin position="57"/>
        <end position="130"/>
    </location>
</feature>
<dbReference type="Pfam" id="PF22725">
    <property type="entry name" value="GFO_IDH_MocA_C3"/>
    <property type="match status" value="1"/>
</dbReference>
<dbReference type="Pfam" id="PF01408">
    <property type="entry name" value="GFO_IDH_MocA"/>
    <property type="match status" value="1"/>
</dbReference>
<evidence type="ECO:0000259" key="6">
    <source>
        <dbReference type="Pfam" id="PF01408"/>
    </source>
</evidence>
<dbReference type="AlphaFoldDB" id="A0A6A6DXC8"/>
<evidence type="ECO:0000259" key="7">
    <source>
        <dbReference type="Pfam" id="PF22725"/>
    </source>
</evidence>
<evidence type="ECO:0000256" key="3">
    <source>
        <dbReference type="ARBA" id="ARBA00038984"/>
    </source>
</evidence>
<name>A0A6A6DXC8_9PEZI</name>
<keyword evidence="9" id="KW-1185">Reference proteome</keyword>
<dbReference type="Gene3D" id="3.30.360.10">
    <property type="entry name" value="Dihydrodipicolinate Reductase, domain 2"/>
    <property type="match status" value="1"/>
</dbReference>
<dbReference type="SUPFAM" id="SSF55347">
    <property type="entry name" value="Glyceraldehyde-3-phosphate dehydrogenase-like, C-terminal domain"/>
    <property type="match status" value="1"/>
</dbReference>
<dbReference type="InterPro" id="IPR000683">
    <property type="entry name" value="Gfo/Idh/MocA-like_OxRdtase_N"/>
</dbReference>
<proteinExistence type="inferred from homology"/>
<dbReference type="EC" id="1.1.1.179" evidence="3"/>
<dbReference type="InterPro" id="IPR055170">
    <property type="entry name" value="GFO_IDH_MocA-like_dom"/>
</dbReference>
<reference evidence="8" key="1">
    <citation type="journal article" date="2020" name="Stud. Mycol.">
        <title>101 Dothideomycetes genomes: a test case for predicting lifestyles and emergence of pathogens.</title>
        <authorList>
            <person name="Haridas S."/>
            <person name="Albert R."/>
            <person name="Binder M."/>
            <person name="Bloem J."/>
            <person name="Labutti K."/>
            <person name="Salamov A."/>
            <person name="Andreopoulos B."/>
            <person name="Baker S."/>
            <person name="Barry K."/>
            <person name="Bills G."/>
            <person name="Bluhm B."/>
            <person name="Cannon C."/>
            <person name="Castanera R."/>
            <person name="Culley D."/>
            <person name="Daum C."/>
            <person name="Ezra D."/>
            <person name="Gonzalez J."/>
            <person name="Henrissat B."/>
            <person name="Kuo A."/>
            <person name="Liang C."/>
            <person name="Lipzen A."/>
            <person name="Lutzoni F."/>
            <person name="Magnuson J."/>
            <person name="Mondo S."/>
            <person name="Nolan M."/>
            <person name="Ohm R."/>
            <person name="Pangilinan J."/>
            <person name="Park H.-J."/>
            <person name="Ramirez L."/>
            <person name="Alfaro M."/>
            <person name="Sun H."/>
            <person name="Tritt A."/>
            <person name="Yoshinaga Y."/>
            <person name="Zwiers L.-H."/>
            <person name="Turgeon B."/>
            <person name="Goodwin S."/>
            <person name="Spatafora J."/>
            <person name="Crous P."/>
            <person name="Grigoriev I."/>
        </authorList>
    </citation>
    <scope>NUCLEOTIDE SEQUENCE</scope>
    <source>
        <strain evidence="8">CBS 207.26</strain>
    </source>
</reference>
<evidence type="ECO:0000256" key="4">
    <source>
        <dbReference type="ARBA" id="ARBA00042988"/>
    </source>
</evidence>
<feature type="domain" description="GFO/IDH/MocA-like oxidoreductase" evidence="7">
    <location>
        <begin position="142"/>
        <end position="257"/>
    </location>
</feature>
<organism evidence="8 9">
    <name type="scientific">Zopfia rhizophila CBS 207.26</name>
    <dbReference type="NCBI Taxonomy" id="1314779"/>
    <lineage>
        <taxon>Eukaryota</taxon>
        <taxon>Fungi</taxon>
        <taxon>Dikarya</taxon>
        <taxon>Ascomycota</taxon>
        <taxon>Pezizomycotina</taxon>
        <taxon>Dothideomycetes</taxon>
        <taxon>Dothideomycetes incertae sedis</taxon>
        <taxon>Zopfiaceae</taxon>
        <taxon>Zopfia</taxon>
    </lineage>
</organism>
<dbReference type="InterPro" id="IPR036291">
    <property type="entry name" value="NAD(P)-bd_dom_sf"/>
</dbReference>
<dbReference type="InterPro" id="IPR050984">
    <property type="entry name" value="Gfo/Idh/MocA_domain"/>
</dbReference>
<evidence type="ECO:0000256" key="2">
    <source>
        <dbReference type="ARBA" id="ARBA00023002"/>
    </source>
</evidence>
<sequence length="358" mass="39918">MSSAPFTLNNWWNSQDIHKGPPDRSLYTRCLGHPPRSRSSGILLLPITCSRLPPRSQSSTAKAYGSYKELVADPNIDIIYVATPHSHHYQNARLCLEAGKHVLCEKAFTVNAEQAKILINIAREKTLFLMEAVWTRFFPIAKEVREVVKSGKIGEVKRVFADLSFSNDVENEFGTSHRMVNLDLAGGALLDLGIYSLTWLFQILYHIVPESQRGPPIVASAITKYVATGCDEMTSIILTFPPNGAHGIATTNIRVSHDPNPTHPSPAPIRIQASDVKRRTPGNFEYQTITHEIPGGGHGMFWEADECGRCIRDGKLESEGMGWEESVAIMRVMDEVRRQGDLKYPECLESVEFPLDGF</sequence>
<keyword evidence="2" id="KW-0560">Oxidoreductase</keyword>
<accession>A0A6A6DXC8</accession>
<dbReference type="EMBL" id="ML994646">
    <property type="protein sequence ID" value="KAF2182838.1"/>
    <property type="molecule type" value="Genomic_DNA"/>
</dbReference>
<comment type="similarity">
    <text evidence="1">Belongs to the Gfo/Idh/MocA family.</text>
</comment>